<evidence type="ECO:0000313" key="1">
    <source>
        <dbReference type="EMBL" id="OUQ33366.1"/>
    </source>
</evidence>
<sequence length="135" mass="16252">MENIKREELEKLVEIDKVNTFYNIVNEITKLYDMEQVWNNGGKKWTYEYKFRKSGKTLCAFYFKDNTLGFMIIFGKDERSKLEEIRNELSSDVLETYDNAQTYHDGKWVMFDITDNSILEDLKKLLLIKRKPNRK</sequence>
<protein>
    <recommendedName>
        <fullName evidence="3">DUF3788 domain-containing protein</fullName>
    </recommendedName>
</protein>
<accession>A0A1Y4STZ1</accession>
<reference evidence="1 2" key="1">
    <citation type="journal article" date="2018" name="BMC Genomics">
        <title>Whole genome sequencing and function prediction of 133 gut anaerobes isolated from chicken caecum in pure cultures.</title>
        <authorList>
            <person name="Medvecky M."/>
            <person name="Cejkova D."/>
            <person name="Polansky O."/>
            <person name="Karasova D."/>
            <person name="Kubasova T."/>
            <person name="Cizek A."/>
            <person name="Rychlik I."/>
        </authorList>
    </citation>
    <scope>NUCLEOTIDE SEQUENCE [LARGE SCALE GENOMIC DNA]</scope>
    <source>
        <strain evidence="1 2">An13</strain>
    </source>
</reference>
<dbReference type="AlphaFoldDB" id="A0A1Y4STZ1"/>
<dbReference type="OrthoDB" id="9090890at2"/>
<keyword evidence="2" id="KW-1185">Reference proteome</keyword>
<name>A0A1Y4STZ1_9FIRM</name>
<dbReference type="Proteomes" id="UP000195305">
    <property type="component" value="Unassembled WGS sequence"/>
</dbReference>
<dbReference type="EMBL" id="NFLJ01000032">
    <property type="protein sequence ID" value="OUQ33366.1"/>
    <property type="molecule type" value="Genomic_DNA"/>
</dbReference>
<evidence type="ECO:0008006" key="3">
    <source>
        <dbReference type="Google" id="ProtNLM"/>
    </source>
</evidence>
<gene>
    <name evidence="1" type="ORF">B5E75_10690</name>
</gene>
<dbReference type="InterPro" id="IPR024265">
    <property type="entry name" value="DUF3788"/>
</dbReference>
<evidence type="ECO:0000313" key="2">
    <source>
        <dbReference type="Proteomes" id="UP000195305"/>
    </source>
</evidence>
<organism evidence="1 2">
    <name type="scientific">Massilimicrobiota timonensis</name>
    <dbReference type="NCBI Taxonomy" id="1776392"/>
    <lineage>
        <taxon>Bacteria</taxon>
        <taxon>Bacillati</taxon>
        <taxon>Bacillota</taxon>
        <taxon>Erysipelotrichia</taxon>
        <taxon>Erysipelotrichales</taxon>
        <taxon>Erysipelotrichaceae</taxon>
        <taxon>Massilimicrobiota</taxon>
    </lineage>
</organism>
<dbReference type="Pfam" id="PF12663">
    <property type="entry name" value="DUF3788"/>
    <property type="match status" value="1"/>
</dbReference>
<comment type="caution">
    <text evidence="1">The sequence shown here is derived from an EMBL/GenBank/DDBJ whole genome shotgun (WGS) entry which is preliminary data.</text>
</comment>
<dbReference type="RefSeq" id="WP_087359072.1">
    <property type="nucleotide sequence ID" value="NZ_NFLJ01000032.1"/>
</dbReference>
<proteinExistence type="predicted"/>